<keyword evidence="4 7" id="KW-0238">DNA-binding</keyword>
<accession>A0A2P8HPX1</accession>
<evidence type="ECO:0000256" key="2">
    <source>
        <dbReference type="ARBA" id="ARBA00022898"/>
    </source>
</evidence>
<comment type="caution">
    <text evidence="7">The sequence shown here is derived from an EMBL/GenBank/DDBJ whole genome shotgun (WGS) entry which is preliminary data.</text>
</comment>
<evidence type="ECO:0000256" key="5">
    <source>
        <dbReference type="ARBA" id="ARBA00023163"/>
    </source>
</evidence>
<dbReference type="SMART" id="SM00345">
    <property type="entry name" value="HTH_GNTR"/>
    <property type="match status" value="1"/>
</dbReference>
<dbReference type="InterPro" id="IPR051446">
    <property type="entry name" value="HTH_trans_reg/aminotransferase"/>
</dbReference>
<evidence type="ECO:0000313" key="8">
    <source>
        <dbReference type="Proteomes" id="UP000240971"/>
    </source>
</evidence>
<evidence type="ECO:0000259" key="6">
    <source>
        <dbReference type="PROSITE" id="PS50949"/>
    </source>
</evidence>
<dbReference type="OrthoDB" id="9802328at2"/>
<dbReference type="PANTHER" id="PTHR46577">
    <property type="entry name" value="HTH-TYPE TRANSCRIPTIONAL REGULATORY PROTEIN GABR"/>
    <property type="match status" value="1"/>
</dbReference>
<dbReference type="PROSITE" id="PS50949">
    <property type="entry name" value="HTH_GNTR"/>
    <property type="match status" value="1"/>
</dbReference>
<dbReference type="GO" id="GO:0030170">
    <property type="term" value="F:pyridoxal phosphate binding"/>
    <property type="evidence" value="ECO:0007669"/>
    <property type="project" value="InterPro"/>
</dbReference>
<keyword evidence="5" id="KW-0804">Transcription</keyword>
<dbReference type="InterPro" id="IPR000524">
    <property type="entry name" value="Tscrpt_reg_HTH_GntR"/>
</dbReference>
<dbReference type="Pfam" id="PF00155">
    <property type="entry name" value="Aminotran_1_2"/>
    <property type="match status" value="1"/>
</dbReference>
<gene>
    <name evidence="7" type="ORF">CLV51_1021126</name>
</gene>
<dbReference type="InterPro" id="IPR015424">
    <property type="entry name" value="PyrdxlP-dep_Trfase"/>
</dbReference>
<dbReference type="SUPFAM" id="SSF53383">
    <property type="entry name" value="PLP-dependent transferases"/>
    <property type="match status" value="1"/>
</dbReference>
<dbReference type="SUPFAM" id="SSF46785">
    <property type="entry name" value="Winged helix' DNA-binding domain"/>
    <property type="match status" value="1"/>
</dbReference>
<dbReference type="Gene3D" id="3.40.640.10">
    <property type="entry name" value="Type I PLP-dependent aspartate aminotransferase-like (Major domain)"/>
    <property type="match status" value="1"/>
</dbReference>
<dbReference type="InterPro" id="IPR036388">
    <property type="entry name" value="WH-like_DNA-bd_sf"/>
</dbReference>
<keyword evidence="2" id="KW-0663">Pyridoxal phosphate</keyword>
<dbReference type="AlphaFoldDB" id="A0A2P8HPX1"/>
<feature type="domain" description="HTH gntR-type" evidence="6">
    <location>
        <begin position="6"/>
        <end position="74"/>
    </location>
</feature>
<name>A0A2P8HPX1_CHINA</name>
<evidence type="ECO:0000313" key="7">
    <source>
        <dbReference type="EMBL" id="PSL48261.1"/>
    </source>
</evidence>
<organism evidence="7 8">
    <name type="scientific">Chitinophaga niastensis</name>
    <dbReference type="NCBI Taxonomy" id="536980"/>
    <lineage>
        <taxon>Bacteria</taxon>
        <taxon>Pseudomonadati</taxon>
        <taxon>Bacteroidota</taxon>
        <taxon>Chitinophagia</taxon>
        <taxon>Chitinophagales</taxon>
        <taxon>Chitinophagaceae</taxon>
        <taxon>Chitinophaga</taxon>
    </lineage>
</organism>
<dbReference type="RefSeq" id="WP_106528652.1">
    <property type="nucleotide sequence ID" value="NZ_PYAW01000002.1"/>
</dbReference>
<reference evidence="7 8" key="1">
    <citation type="submission" date="2018-03" db="EMBL/GenBank/DDBJ databases">
        <title>Genomic Encyclopedia of Archaeal and Bacterial Type Strains, Phase II (KMG-II): from individual species to whole genera.</title>
        <authorList>
            <person name="Goeker M."/>
        </authorList>
    </citation>
    <scope>NUCLEOTIDE SEQUENCE [LARGE SCALE GENOMIC DNA]</scope>
    <source>
        <strain evidence="7 8">DSM 24859</strain>
    </source>
</reference>
<dbReference type="PANTHER" id="PTHR46577:SF1">
    <property type="entry name" value="HTH-TYPE TRANSCRIPTIONAL REGULATORY PROTEIN GABR"/>
    <property type="match status" value="1"/>
</dbReference>
<dbReference type="InterPro" id="IPR015422">
    <property type="entry name" value="PyrdxlP-dep_Trfase_small"/>
</dbReference>
<sequence>MIKTADHLYLQVADNIEQLIEKEVMKIGEKLPSVRILSKQQGISLSTAFQAYYHLESKGLIESRPKSGYYIRFNSRRMPAMPGTCAPVKKASEATVSDMVMEVFSHMRSPNILNFSVATPPVELLPAAKMAKAVVHALRELPANGLGYEELQGNALLRGQIARMSLAWGGAFTADDVVTTSGCMDALTLCLTAVTQPGDTIAIESPAYYGAMQLAESLGLKVLEVPTHPASGVDLDYLDKAIPRHKIKACLFVTNYNNPLGSCMPDKNKKELVGMMEKYDIALIEDDIYGDLYFTKQRPANCKTFDKHGHVLLCNSFSKSLAPGYRVGWTMPGKYKEKVLLMKQNHSIACASLPQAAVGHFLEIGRYEFHLRNLRKMLHTQCLRYSQAISEYFPESTRISRPQGGCVLWIELEASVNTFELFQLALKHKISFCPGRIFSLQNKYSNCLRISFGNPWSKQVDDGLKTLGKLIRKLQQAAV</sequence>
<dbReference type="GO" id="GO:0003700">
    <property type="term" value="F:DNA-binding transcription factor activity"/>
    <property type="evidence" value="ECO:0007669"/>
    <property type="project" value="InterPro"/>
</dbReference>
<dbReference type="InterPro" id="IPR004839">
    <property type="entry name" value="Aminotransferase_I/II_large"/>
</dbReference>
<proteinExistence type="inferred from homology"/>
<dbReference type="GO" id="GO:0003677">
    <property type="term" value="F:DNA binding"/>
    <property type="evidence" value="ECO:0007669"/>
    <property type="project" value="UniProtKB-KW"/>
</dbReference>
<dbReference type="CDD" id="cd00609">
    <property type="entry name" value="AAT_like"/>
    <property type="match status" value="1"/>
</dbReference>
<protein>
    <submittedName>
        <fullName evidence="7">DNA-binding transcriptional MocR family regulator</fullName>
    </submittedName>
</protein>
<dbReference type="Pfam" id="PF00392">
    <property type="entry name" value="GntR"/>
    <property type="match status" value="1"/>
</dbReference>
<dbReference type="InterPro" id="IPR015421">
    <property type="entry name" value="PyrdxlP-dep_Trfase_major"/>
</dbReference>
<dbReference type="Proteomes" id="UP000240971">
    <property type="component" value="Unassembled WGS sequence"/>
</dbReference>
<keyword evidence="8" id="KW-1185">Reference proteome</keyword>
<keyword evidence="3" id="KW-0805">Transcription regulation</keyword>
<evidence type="ECO:0000256" key="1">
    <source>
        <dbReference type="ARBA" id="ARBA00005384"/>
    </source>
</evidence>
<evidence type="ECO:0000256" key="4">
    <source>
        <dbReference type="ARBA" id="ARBA00023125"/>
    </source>
</evidence>
<dbReference type="Gene3D" id="1.10.10.10">
    <property type="entry name" value="Winged helix-like DNA-binding domain superfamily/Winged helix DNA-binding domain"/>
    <property type="match status" value="1"/>
</dbReference>
<comment type="similarity">
    <text evidence="1">In the C-terminal section; belongs to the class-I pyridoxal-phosphate-dependent aminotransferase family.</text>
</comment>
<dbReference type="EMBL" id="PYAW01000002">
    <property type="protein sequence ID" value="PSL48261.1"/>
    <property type="molecule type" value="Genomic_DNA"/>
</dbReference>
<dbReference type="CDD" id="cd07377">
    <property type="entry name" value="WHTH_GntR"/>
    <property type="match status" value="1"/>
</dbReference>
<evidence type="ECO:0000256" key="3">
    <source>
        <dbReference type="ARBA" id="ARBA00023015"/>
    </source>
</evidence>
<dbReference type="Gene3D" id="3.90.1150.10">
    <property type="entry name" value="Aspartate Aminotransferase, domain 1"/>
    <property type="match status" value="1"/>
</dbReference>
<dbReference type="InterPro" id="IPR036390">
    <property type="entry name" value="WH_DNA-bd_sf"/>
</dbReference>